<proteinExistence type="predicted"/>
<keyword evidence="1" id="KW-0808">Transferase</keyword>
<dbReference type="InterPro" id="IPR023606">
    <property type="entry name" value="CoA-Trfase_III_dom_1_sf"/>
</dbReference>
<dbReference type="GO" id="GO:0008410">
    <property type="term" value="F:CoA-transferase activity"/>
    <property type="evidence" value="ECO:0007669"/>
    <property type="project" value="TreeGrafter"/>
</dbReference>
<accession>A0A158IM81</accession>
<dbReference type="Pfam" id="PF02515">
    <property type="entry name" value="CoA_transf_3"/>
    <property type="match status" value="1"/>
</dbReference>
<dbReference type="Gene3D" id="3.40.50.10540">
    <property type="entry name" value="Crotonobetainyl-coa:carnitine coa-transferase, domain 1"/>
    <property type="match status" value="1"/>
</dbReference>
<keyword evidence="3" id="KW-1185">Reference proteome</keyword>
<gene>
    <name evidence="2" type="ORF">AWB65_05045</name>
</gene>
<dbReference type="SUPFAM" id="SSF89796">
    <property type="entry name" value="CoA-transferase family III (CaiB/BaiF)"/>
    <property type="match status" value="1"/>
</dbReference>
<evidence type="ECO:0000313" key="3">
    <source>
        <dbReference type="Proteomes" id="UP000054977"/>
    </source>
</evidence>
<organism evidence="2 3">
    <name type="scientific">Caballeronia humi</name>
    <dbReference type="NCBI Taxonomy" id="326474"/>
    <lineage>
        <taxon>Bacteria</taxon>
        <taxon>Pseudomonadati</taxon>
        <taxon>Pseudomonadota</taxon>
        <taxon>Betaproteobacteria</taxon>
        <taxon>Burkholderiales</taxon>
        <taxon>Burkholderiaceae</taxon>
        <taxon>Caballeronia</taxon>
    </lineage>
</organism>
<dbReference type="Gene3D" id="3.30.1540.10">
    <property type="entry name" value="formyl-coa transferase, domain 3"/>
    <property type="match status" value="1"/>
</dbReference>
<dbReference type="PANTHER" id="PTHR48207:SF3">
    <property type="entry name" value="SUCCINATE--HYDROXYMETHYLGLUTARATE COA-TRANSFERASE"/>
    <property type="match status" value="1"/>
</dbReference>
<dbReference type="Proteomes" id="UP000054977">
    <property type="component" value="Unassembled WGS sequence"/>
</dbReference>
<evidence type="ECO:0000256" key="1">
    <source>
        <dbReference type="ARBA" id="ARBA00022679"/>
    </source>
</evidence>
<protein>
    <submittedName>
        <fullName evidence="2">L-carnitine dehydratase/bile acid-inducible protein F</fullName>
    </submittedName>
</protein>
<dbReference type="PANTHER" id="PTHR48207">
    <property type="entry name" value="SUCCINATE--HYDROXYMETHYLGLUTARATE COA-TRANSFERASE"/>
    <property type="match status" value="1"/>
</dbReference>
<reference evidence="2" key="1">
    <citation type="submission" date="2016-01" db="EMBL/GenBank/DDBJ databases">
        <authorList>
            <person name="Peeters C."/>
        </authorList>
    </citation>
    <scope>NUCLEOTIDE SEQUENCE [LARGE SCALE GENOMIC DNA]</scope>
    <source>
        <strain evidence="2">LMG 22934</strain>
    </source>
</reference>
<dbReference type="RefSeq" id="WP_087669742.1">
    <property type="nucleotide sequence ID" value="NZ_FCNW02000037.1"/>
</dbReference>
<sequence>MRPLDGIKVVTFEHAIAAPFCTRQLADLGARVIKVERPGTGDFARGYDERVSGLASHFVWTNRSKESITLDVKQAHAIEVVHKLLADADVFVQNLAPGATQRLGLDYEALSERYPRLIVCDISGYGLDGPFRDKKAYDLLIQSESGFLSITGSEGEPAKAGCSIADIAAGMYGYTNILAALLERGRTGRGKHIDVSMLESMVEWMSYPLYYAIDGQTAPRQTGASHATIFPYGPFKAGDGKTVMLGLQNEREWKKFCETVIQLPQLQADNRFCSNSRRVANRDELARLILDAFASLSAAQVIERLDEAGIANARMNDMQAVWTHEQLVARQRWTTVQTPAGEIPALYPPGVAPSEEPRMGAVPALGQHSEAILQELGFSSTQIEDMHAVGAI</sequence>
<dbReference type="AlphaFoldDB" id="A0A158IM81"/>
<evidence type="ECO:0000313" key="2">
    <source>
        <dbReference type="EMBL" id="SAL57483.1"/>
    </source>
</evidence>
<comment type="caution">
    <text evidence="2">The sequence shown here is derived from an EMBL/GenBank/DDBJ whole genome shotgun (WGS) entry which is preliminary data.</text>
</comment>
<dbReference type="InterPro" id="IPR050483">
    <property type="entry name" value="CoA-transferase_III_domain"/>
</dbReference>
<dbReference type="OrthoDB" id="5294844at2"/>
<name>A0A158IM81_9BURK</name>
<dbReference type="STRING" id="326474.AWB65_05045"/>
<dbReference type="EMBL" id="FCNW02000037">
    <property type="protein sequence ID" value="SAL57483.1"/>
    <property type="molecule type" value="Genomic_DNA"/>
</dbReference>
<dbReference type="InterPro" id="IPR044855">
    <property type="entry name" value="CoA-Trfase_III_dom3_sf"/>
</dbReference>
<dbReference type="InterPro" id="IPR003673">
    <property type="entry name" value="CoA-Trfase_fam_III"/>
</dbReference>